<protein>
    <submittedName>
        <fullName evidence="4">Alpha/beta hydrolase</fullName>
    </submittedName>
</protein>
<proteinExistence type="predicted"/>
<dbReference type="SUPFAM" id="SSF53474">
    <property type="entry name" value="alpha/beta-Hydrolases"/>
    <property type="match status" value="1"/>
</dbReference>
<organism evidence="4 5">
    <name type="scientific">Pseudoluteimonas lycopersici</name>
    <dbReference type="NCBI Taxonomy" id="1324796"/>
    <lineage>
        <taxon>Bacteria</taxon>
        <taxon>Pseudomonadati</taxon>
        <taxon>Pseudomonadota</taxon>
        <taxon>Gammaproteobacteria</taxon>
        <taxon>Lysobacterales</taxon>
        <taxon>Lysobacteraceae</taxon>
        <taxon>Pseudoluteimonas</taxon>
    </lineage>
</organism>
<reference evidence="4 5" key="1">
    <citation type="submission" date="2019-07" db="EMBL/GenBank/DDBJ databases">
        <title>Lysobacter weifangensis sp. nov., isolated from bensulfuron-methyl contaminated farmland soil.</title>
        <authorList>
            <person name="Zhao H."/>
        </authorList>
    </citation>
    <scope>NUCLEOTIDE SEQUENCE [LARGE SCALE GENOMIC DNA]</scope>
    <source>
        <strain evidence="4 5">CC-Bw-6</strain>
    </source>
</reference>
<evidence type="ECO:0000313" key="4">
    <source>
        <dbReference type="EMBL" id="QDQ72666.1"/>
    </source>
</evidence>
<dbReference type="Proteomes" id="UP000315891">
    <property type="component" value="Chromosome"/>
</dbReference>
<dbReference type="GO" id="GO:0016787">
    <property type="term" value="F:hydrolase activity"/>
    <property type="evidence" value="ECO:0007669"/>
    <property type="project" value="UniProtKB-KW"/>
</dbReference>
<evidence type="ECO:0000259" key="3">
    <source>
        <dbReference type="Pfam" id="PF20434"/>
    </source>
</evidence>
<name>A0A516V2B7_9GAMM</name>
<feature type="region of interest" description="Disordered" evidence="2">
    <location>
        <begin position="118"/>
        <end position="141"/>
    </location>
</feature>
<dbReference type="EMBL" id="CP041742">
    <property type="protein sequence ID" value="QDQ72666.1"/>
    <property type="molecule type" value="Genomic_DNA"/>
</dbReference>
<evidence type="ECO:0000256" key="2">
    <source>
        <dbReference type="SAM" id="MobiDB-lite"/>
    </source>
</evidence>
<sequence length="419" mass="43866">MLALHAMCDDLEGWAWGTRAGVRQNSPASPTLAGPVAAAGQRTISIPGRICARILNPGPGKCAYSPICAPILGCAGGASLGSPPDDMPPAHRHAMTSLRSKLVFLLLAMFASSAGIAGNRQGPTPVPPQTPTSPGGGGMSQLPSSFCNPASGYQNPLPANMCFRLNVAYGSDPLQKLDVYMPAAGAHDAPVILMVHGGAWYQGDKLDNSVVRNKAVKWVPPGAIFISVNYPLVPKVTPLQQARSVALALAYAQKHATEWGGDPDKFVLMGFSAGGHLVSLLAAQPALLKSNSQKVRPWLGTIALDAAVYDVPATMNNPSHDPVFDQAFGTNVNLWNAASPLLQMHGRMAPFLAVCSTEESGSCTRAQAFVDKALGYGTDALVIDESLDHEHINANLGLASDYTTQVNSFLTGLVNGTLQ</sequence>
<dbReference type="Pfam" id="PF20434">
    <property type="entry name" value="BD-FAE"/>
    <property type="match status" value="1"/>
</dbReference>
<dbReference type="Gene3D" id="3.40.50.1820">
    <property type="entry name" value="alpha/beta hydrolase"/>
    <property type="match status" value="1"/>
</dbReference>
<feature type="domain" description="BD-FAE-like" evidence="3">
    <location>
        <begin position="177"/>
        <end position="286"/>
    </location>
</feature>
<dbReference type="PANTHER" id="PTHR48081">
    <property type="entry name" value="AB HYDROLASE SUPERFAMILY PROTEIN C4A8.06C"/>
    <property type="match status" value="1"/>
</dbReference>
<evidence type="ECO:0000256" key="1">
    <source>
        <dbReference type="ARBA" id="ARBA00022801"/>
    </source>
</evidence>
<keyword evidence="5" id="KW-1185">Reference proteome</keyword>
<dbReference type="InterPro" id="IPR050300">
    <property type="entry name" value="GDXG_lipolytic_enzyme"/>
</dbReference>
<evidence type="ECO:0000313" key="5">
    <source>
        <dbReference type="Proteomes" id="UP000315891"/>
    </source>
</evidence>
<accession>A0A516V2B7</accession>
<gene>
    <name evidence="4" type="ORF">FNZ56_01630</name>
</gene>
<dbReference type="InterPro" id="IPR029058">
    <property type="entry name" value="AB_hydrolase_fold"/>
</dbReference>
<dbReference type="AlphaFoldDB" id="A0A516V2B7"/>
<keyword evidence="1 4" id="KW-0378">Hydrolase</keyword>
<dbReference type="OrthoDB" id="9775851at2"/>
<dbReference type="InterPro" id="IPR049492">
    <property type="entry name" value="BD-FAE-like_dom"/>
</dbReference>